<reference evidence="5 6" key="1">
    <citation type="journal article" date="2009" name="Stand. Genomic Sci.">
        <title>Complete genome sequence of Slackia heliotrinireducens type strain (RHS 1).</title>
        <authorList>
            <person name="Pukall R."/>
            <person name="Lapidus A."/>
            <person name="Nolan M."/>
            <person name="Copeland A."/>
            <person name="Glavina Del Rio T."/>
            <person name="Lucas S."/>
            <person name="Chen F."/>
            <person name="Tice H."/>
            <person name="Cheng J.F."/>
            <person name="Chertkov O."/>
            <person name="Bruce D."/>
            <person name="Goodwin L."/>
            <person name="Kuske C."/>
            <person name="Brettin T."/>
            <person name="Detter J.C."/>
            <person name="Han C."/>
            <person name="Pitluck S."/>
            <person name="Pati A."/>
            <person name="Mavrommatis K."/>
            <person name="Ivanova N."/>
            <person name="Ovchinnikova G."/>
            <person name="Chen A."/>
            <person name="Palaniappan K."/>
            <person name="Schneider S."/>
            <person name="Rohde M."/>
            <person name="Chain P."/>
            <person name="D'haeseleer P."/>
            <person name="Goker M."/>
            <person name="Bristow J."/>
            <person name="Eisen J.A."/>
            <person name="Markowitz V."/>
            <person name="Kyrpides N.C."/>
            <person name="Klenk H.P."/>
            <person name="Hugenholtz P."/>
        </authorList>
    </citation>
    <scope>NUCLEOTIDE SEQUENCE [LARGE SCALE GENOMIC DNA]</scope>
    <source>
        <strain evidence="6">ATCC 29202 / DSM 20476 / NCTC 11029 / RHS 1</strain>
    </source>
</reference>
<dbReference type="AlphaFoldDB" id="C7N5X8"/>
<keyword evidence="6" id="KW-1185">Reference proteome</keyword>
<keyword evidence="3 5" id="KW-0378">Hydrolase</keyword>
<accession>C7N5X8</accession>
<dbReference type="GO" id="GO:0016787">
    <property type="term" value="F:hydrolase activity"/>
    <property type="evidence" value="ECO:0007669"/>
    <property type="project" value="UniProtKB-KW"/>
</dbReference>
<dbReference type="SUPFAM" id="SSF56784">
    <property type="entry name" value="HAD-like"/>
    <property type="match status" value="1"/>
</dbReference>
<evidence type="ECO:0000256" key="3">
    <source>
        <dbReference type="ARBA" id="ARBA00022801"/>
    </source>
</evidence>
<gene>
    <name evidence="5" type="ordered locus">Shel_12860</name>
</gene>
<proteinExistence type="inferred from homology"/>
<dbReference type="InterPro" id="IPR036412">
    <property type="entry name" value="HAD-like_sf"/>
</dbReference>
<sequence>MTQEPLHKIAAFDFDGTLIQGNSPVLLVRYLQKRGMLGKRVIGKILAWAAAYKLRLPQNEAWVRGLVFTAFEGRPQVEVDAFLRDFYDDVILAQKRFRPAADAAIKLLKSRGVEVLVVSATFDPIVQRAHELHDFDKVICTKMKVDHNGNYTIWVDGPCIEGYEKVKAIRKYGDKTYGKGNWELVAAFGDHHSDRPMLSMAKEPYAISPDNPLRREAARRGWTILDWDIDVEK</sequence>
<dbReference type="Pfam" id="PF12710">
    <property type="entry name" value="HAD"/>
    <property type="match status" value="1"/>
</dbReference>
<dbReference type="Proteomes" id="UP000002026">
    <property type="component" value="Chromosome"/>
</dbReference>
<dbReference type="NCBIfam" id="TIGR01490">
    <property type="entry name" value="HAD-SF-IB-hyp1"/>
    <property type="match status" value="1"/>
</dbReference>
<dbReference type="InterPro" id="IPR006385">
    <property type="entry name" value="HAD_hydro_SerB1"/>
</dbReference>
<dbReference type="PANTHER" id="PTHR43344:SF13">
    <property type="entry name" value="PHOSPHATASE RV3661-RELATED"/>
    <property type="match status" value="1"/>
</dbReference>
<dbReference type="Gene3D" id="3.40.50.1000">
    <property type="entry name" value="HAD superfamily/HAD-like"/>
    <property type="match status" value="1"/>
</dbReference>
<dbReference type="PANTHER" id="PTHR43344">
    <property type="entry name" value="PHOSPHOSERINE PHOSPHATASE"/>
    <property type="match status" value="1"/>
</dbReference>
<dbReference type="eggNOG" id="COG0560">
    <property type="taxonomic scope" value="Bacteria"/>
</dbReference>
<dbReference type="EMBL" id="CP001684">
    <property type="protein sequence ID" value="ACV22313.1"/>
    <property type="molecule type" value="Genomic_DNA"/>
</dbReference>
<evidence type="ECO:0000256" key="1">
    <source>
        <dbReference type="ARBA" id="ARBA00009184"/>
    </source>
</evidence>
<evidence type="ECO:0000313" key="6">
    <source>
        <dbReference type="Proteomes" id="UP000002026"/>
    </source>
</evidence>
<organism evidence="5 6">
    <name type="scientific">Slackia heliotrinireducens (strain ATCC 29202 / DSM 20476 / NCTC 11029 / RHS 1)</name>
    <name type="common">Peptococcus heliotrinreducens</name>
    <dbReference type="NCBI Taxonomy" id="471855"/>
    <lineage>
        <taxon>Bacteria</taxon>
        <taxon>Bacillati</taxon>
        <taxon>Actinomycetota</taxon>
        <taxon>Coriobacteriia</taxon>
        <taxon>Eggerthellales</taxon>
        <taxon>Eggerthellaceae</taxon>
        <taxon>Slackia</taxon>
    </lineage>
</organism>
<dbReference type="Gene3D" id="1.20.1440.100">
    <property type="entry name" value="SG protein - dephosphorylation function"/>
    <property type="match status" value="1"/>
</dbReference>
<evidence type="ECO:0000313" key="5">
    <source>
        <dbReference type="EMBL" id="ACV22313.1"/>
    </source>
</evidence>
<comment type="similarity">
    <text evidence="1">Belongs to the HAD-like hydrolase superfamily. SerB family.</text>
</comment>
<evidence type="ECO:0000256" key="2">
    <source>
        <dbReference type="ARBA" id="ARBA00022723"/>
    </source>
</evidence>
<keyword evidence="2" id="KW-0479">Metal-binding</keyword>
<protein>
    <submittedName>
        <fullName evidence="5">HAD-superfamily subfamily IB hydrolase, TIGR01490</fullName>
    </submittedName>
</protein>
<dbReference type="InterPro" id="IPR050582">
    <property type="entry name" value="HAD-like_SerB"/>
</dbReference>
<dbReference type="GO" id="GO:0046872">
    <property type="term" value="F:metal ion binding"/>
    <property type="evidence" value="ECO:0007669"/>
    <property type="project" value="UniProtKB-KW"/>
</dbReference>
<dbReference type="InterPro" id="IPR023214">
    <property type="entry name" value="HAD_sf"/>
</dbReference>
<dbReference type="HOGENOM" id="CLU_052657_2_2_11"/>
<keyword evidence="4" id="KW-0460">Magnesium</keyword>
<evidence type="ECO:0000256" key="4">
    <source>
        <dbReference type="ARBA" id="ARBA00022842"/>
    </source>
</evidence>
<name>C7N5X8_SLAHD</name>
<dbReference type="NCBIfam" id="TIGR01488">
    <property type="entry name" value="HAD-SF-IB"/>
    <property type="match status" value="1"/>
</dbReference>
<dbReference type="RefSeq" id="WP_012798416.1">
    <property type="nucleotide sequence ID" value="NC_013165.1"/>
</dbReference>
<dbReference type="STRING" id="471855.Shel_12860"/>
<dbReference type="KEGG" id="shi:Shel_12860"/>